<evidence type="ECO:0000313" key="1">
    <source>
        <dbReference type="EMBL" id="MCY3052908.1"/>
    </source>
</evidence>
<protein>
    <submittedName>
        <fullName evidence="2">YjbQ family protein</fullName>
    </submittedName>
</protein>
<dbReference type="Pfam" id="PF01894">
    <property type="entry name" value="YjbQ"/>
    <property type="match status" value="1"/>
</dbReference>
<dbReference type="SUPFAM" id="SSF111038">
    <property type="entry name" value="YjbQ-like"/>
    <property type="match status" value="1"/>
</dbReference>
<keyword evidence="4" id="KW-1185">Reference proteome</keyword>
<dbReference type="EMBL" id="JAOTML010000002">
    <property type="protein sequence ID" value="MCY3052908.1"/>
    <property type="molecule type" value="Genomic_DNA"/>
</dbReference>
<dbReference type="Proteomes" id="UP001069145">
    <property type="component" value="Unassembled WGS sequence"/>
</dbReference>
<evidence type="ECO:0000313" key="4">
    <source>
        <dbReference type="Proteomes" id="UP001069145"/>
    </source>
</evidence>
<dbReference type="RefSeq" id="WP_060778842.1">
    <property type="nucleotide sequence ID" value="NZ_CAJHLF010000004.1"/>
</dbReference>
<dbReference type="InterPro" id="IPR035917">
    <property type="entry name" value="YjbQ-like_sf"/>
</dbReference>
<dbReference type="KEGG" id="aun:AWM73_07960"/>
<evidence type="ECO:0000313" key="2">
    <source>
        <dbReference type="EMBL" id="QPS01883.1"/>
    </source>
</evidence>
<sequence length="173" mass="19152">MTVYKETIKVQSTGGQPTYVNISAQVREAIENSGVQNGICAVISPHTTCSVFYEEYAHDMTEDGIESLQADLNNVLEKIIPYHTSADTYIYPGEEHYKAVAEWPNVKDYLPNNSPSDLWNGDAHLKATLIGSSQVFDVDEGKLGVGSTGHIYFADFDCARPRERKCVIKVMGD</sequence>
<reference evidence="1" key="2">
    <citation type="submission" date="2022-09" db="EMBL/GenBank/DDBJ databases">
        <title>Aerococcus urinae taxonomy study.</title>
        <authorList>
            <person name="Christensen J."/>
            <person name="Senneby E."/>
        </authorList>
    </citation>
    <scope>NUCLEOTIDE SEQUENCE</scope>
    <source>
        <strain evidence="1">NLD-066-U95</strain>
    </source>
</reference>
<dbReference type="GeneID" id="35768007"/>
<reference evidence="2 3" key="1">
    <citation type="submission" date="2020-12" db="EMBL/GenBank/DDBJ databases">
        <title>FDA dAtabase for Regulatory Grade micrObial Sequences (FDA-ARGOS): Supporting development and validation of Infectious Disease Dx tests.</title>
        <authorList>
            <person name="Sproer C."/>
            <person name="Gronow S."/>
            <person name="Severitt S."/>
            <person name="Schroder I."/>
            <person name="Tallon L."/>
            <person name="Sadzewicz L."/>
            <person name="Zhao X."/>
            <person name="Boylan J."/>
            <person name="Ott S."/>
            <person name="Bowen H."/>
            <person name="Vavikolanu K."/>
            <person name="Mehta A."/>
            <person name="Aluvathingal J."/>
            <person name="Nadendla S."/>
            <person name="Lowell S."/>
            <person name="Myers T."/>
            <person name="Yan Y."/>
            <person name="Sichtig H."/>
        </authorList>
    </citation>
    <scope>NUCLEOTIDE SEQUENCE [LARGE SCALE GENOMIC DNA]</scope>
    <source>
        <strain evidence="2 3">FDAARGOS_911</strain>
    </source>
</reference>
<accession>A0A0X8FFK7</accession>
<dbReference type="OrthoDB" id="9801725at2"/>
<evidence type="ECO:0000313" key="3">
    <source>
        <dbReference type="Proteomes" id="UP000594771"/>
    </source>
</evidence>
<dbReference type="AlphaFoldDB" id="A0A0X8FFK7"/>
<organism evidence="2 3">
    <name type="scientific">Aerococcus urinae</name>
    <dbReference type="NCBI Taxonomy" id="1376"/>
    <lineage>
        <taxon>Bacteria</taxon>
        <taxon>Bacillati</taxon>
        <taxon>Bacillota</taxon>
        <taxon>Bacilli</taxon>
        <taxon>Lactobacillales</taxon>
        <taxon>Aerococcaceae</taxon>
        <taxon>Aerococcus</taxon>
    </lineage>
</organism>
<dbReference type="EMBL" id="CP065662">
    <property type="protein sequence ID" value="QPS01883.1"/>
    <property type="molecule type" value="Genomic_DNA"/>
</dbReference>
<dbReference type="InterPro" id="IPR001602">
    <property type="entry name" value="UPF0047_YjbQ-like"/>
</dbReference>
<dbReference type="Gene3D" id="2.60.120.460">
    <property type="entry name" value="YjbQ-like"/>
    <property type="match status" value="1"/>
</dbReference>
<name>A0A0X8FFK7_9LACT</name>
<gene>
    <name evidence="2" type="ORF">I6G68_02055</name>
    <name evidence="1" type="ORF">ODY43_02805</name>
</gene>
<proteinExistence type="predicted"/>
<dbReference type="Proteomes" id="UP000594771">
    <property type="component" value="Chromosome"/>
</dbReference>